<feature type="compositionally biased region" description="Basic and acidic residues" evidence="1">
    <location>
        <begin position="100"/>
        <end position="112"/>
    </location>
</feature>
<organism evidence="2 3">
    <name type="scientific">Halorubrum halodurans</name>
    <dbReference type="NCBI Taxonomy" id="1383851"/>
    <lineage>
        <taxon>Archaea</taxon>
        <taxon>Methanobacteriati</taxon>
        <taxon>Methanobacteriota</taxon>
        <taxon>Stenosarchaea group</taxon>
        <taxon>Halobacteria</taxon>
        <taxon>Halobacteriales</taxon>
        <taxon>Haloferacaceae</taxon>
        <taxon>Halorubrum</taxon>
    </lineage>
</organism>
<dbReference type="RefSeq" id="WP_094530348.1">
    <property type="nucleotide sequence ID" value="NZ_NHPJ01000044.1"/>
</dbReference>
<dbReference type="AlphaFoldDB" id="A0A256INL0"/>
<proteinExistence type="predicted"/>
<evidence type="ECO:0000313" key="2">
    <source>
        <dbReference type="EMBL" id="OYR58160.1"/>
    </source>
</evidence>
<accession>A0A256INL0</accession>
<keyword evidence="3" id="KW-1185">Reference proteome</keyword>
<evidence type="ECO:0000313" key="3">
    <source>
        <dbReference type="Proteomes" id="UP000216308"/>
    </source>
</evidence>
<dbReference type="Proteomes" id="UP000216308">
    <property type="component" value="Unassembled WGS sequence"/>
</dbReference>
<name>A0A256INL0_9EURY</name>
<dbReference type="OrthoDB" id="297068at2157"/>
<reference evidence="2 3" key="1">
    <citation type="journal article" date="2014" name="Front. Microbiol.">
        <title>Population and genomic analysis of the genus Halorubrum.</title>
        <authorList>
            <person name="Fullmer M.S."/>
            <person name="Soucy S.M."/>
            <person name="Swithers K.S."/>
            <person name="Makkay A.M."/>
            <person name="Wheeler R."/>
            <person name="Ventosa A."/>
            <person name="Gogarten J.P."/>
            <person name="Papke R.T."/>
        </authorList>
    </citation>
    <scope>NUCLEOTIDE SEQUENCE [LARGE SCALE GENOMIC DNA]</scope>
    <source>
        <strain evidence="2 3">Cb34</strain>
    </source>
</reference>
<dbReference type="EMBL" id="NHPJ01000044">
    <property type="protein sequence ID" value="OYR58160.1"/>
    <property type="molecule type" value="Genomic_DNA"/>
</dbReference>
<evidence type="ECO:0000256" key="1">
    <source>
        <dbReference type="SAM" id="MobiDB-lite"/>
    </source>
</evidence>
<sequence length="285" mass="31474">MTDERTVRCPVEGCEDEVLARGINLHVMRSSGGGHGPKGDVPDHLSFEDLETIGKQDVEMDYPETRDNEKHARLCPYCSQVFLGIQGLMIHLGQTGGRKNHPENPKEKHDPSDFPQVKVDGKGNIQETIQTDPNNQAERAGVMIPESRVFQLISELAAEGKEDAASRVRGTLIEANAANRPDHKDLDYPDLVESLLDYGRADSEETTITAALESEGIMVACDGESAFLTAEEALKLGTHLEFVAAGEGWEDRDCRDLIEFLRHGADVLNSGRAGRGLHEEFSRWR</sequence>
<protein>
    <submittedName>
        <fullName evidence="2">Uncharacterized protein</fullName>
    </submittedName>
</protein>
<gene>
    <name evidence="2" type="ORF">DJ70_03920</name>
</gene>
<comment type="caution">
    <text evidence="2">The sequence shown here is derived from an EMBL/GenBank/DDBJ whole genome shotgun (WGS) entry which is preliminary data.</text>
</comment>
<feature type="region of interest" description="Disordered" evidence="1">
    <location>
        <begin position="93"/>
        <end position="118"/>
    </location>
</feature>